<evidence type="ECO:0000256" key="6">
    <source>
        <dbReference type="SAM" id="MobiDB-lite"/>
    </source>
</evidence>
<name>A0AAV8S0F2_ENSVE</name>
<dbReference type="PROSITE" id="PS50811">
    <property type="entry name" value="WRKY"/>
    <property type="match status" value="1"/>
</dbReference>
<evidence type="ECO:0000313" key="8">
    <source>
        <dbReference type="EMBL" id="KAJ8512855.1"/>
    </source>
</evidence>
<keyword evidence="5" id="KW-0539">Nucleus</keyword>
<evidence type="ECO:0000256" key="1">
    <source>
        <dbReference type="ARBA" id="ARBA00004123"/>
    </source>
</evidence>
<evidence type="ECO:0000259" key="7">
    <source>
        <dbReference type="PROSITE" id="PS50811"/>
    </source>
</evidence>
<dbReference type="GO" id="GO:0005634">
    <property type="term" value="C:nucleus"/>
    <property type="evidence" value="ECO:0007669"/>
    <property type="project" value="UniProtKB-SubCell"/>
</dbReference>
<evidence type="ECO:0000256" key="4">
    <source>
        <dbReference type="ARBA" id="ARBA00023163"/>
    </source>
</evidence>
<comment type="caution">
    <text evidence="8">The sequence shown here is derived from an EMBL/GenBank/DDBJ whole genome shotgun (WGS) entry which is preliminary data.</text>
</comment>
<dbReference type="InterPro" id="IPR044810">
    <property type="entry name" value="WRKY_plant"/>
</dbReference>
<keyword evidence="9" id="KW-1185">Reference proteome</keyword>
<dbReference type="Gene3D" id="2.20.25.80">
    <property type="entry name" value="WRKY domain"/>
    <property type="match status" value="1"/>
</dbReference>
<feature type="region of interest" description="Disordered" evidence="6">
    <location>
        <begin position="176"/>
        <end position="196"/>
    </location>
</feature>
<feature type="domain" description="WRKY" evidence="7">
    <location>
        <begin position="235"/>
        <end position="286"/>
    </location>
</feature>
<sequence>MTAADLMGRQKMDELVAIQEAAAAGVRSLEHLVFQLSRQSSPSDCREITDLTVSKFRKVISVLDRTGHARFRRGPMLAATDATEDESLSLLPKPFESQPQPNPPVASKGLTMDFTEAKGEPAATTLSLGFSASTTMSSGNSSFLSSLTGDGSVTDGKMGPAVLSEALVLTSAAVSVGKPPLSSSHKRKSPGDSHDRVHCDVALRKHSGDLCHCSSKKKKTRVKRTTIRVPAISSRNADIPSDEYSWRKYGQKPIKGSPYPRGYYKCSSMRGCPARKHARSSSVGPF</sequence>
<reference evidence="8 9" key="1">
    <citation type="submission" date="2022-12" db="EMBL/GenBank/DDBJ databases">
        <title>Chromosome-scale assembly of the Ensete ventricosum genome.</title>
        <authorList>
            <person name="Dussert Y."/>
            <person name="Stocks J."/>
            <person name="Wendawek A."/>
            <person name="Woldeyes F."/>
            <person name="Nichols R.A."/>
            <person name="Borrell J.S."/>
        </authorList>
    </citation>
    <scope>NUCLEOTIDE SEQUENCE [LARGE SCALE GENOMIC DNA]</scope>
    <source>
        <strain evidence="9">cv. Maze</strain>
        <tissue evidence="8">Seeds</tissue>
    </source>
</reference>
<dbReference type="InterPro" id="IPR036576">
    <property type="entry name" value="WRKY_dom_sf"/>
</dbReference>
<dbReference type="InterPro" id="IPR003657">
    <property type="entry name" value="WRKY_dom"/>
</dbReference>
<keyword evidence="2" id="KW-0805">Transcription regulation</keyword>
<evidence type="ECO:0000256" key="3">
    <source>
        <dbReference type="ARBA" id="ARBA00023125"/>
    </source>
</evidence>
<organism evidence="8 9">
    <name type="scientific">Ensete ventricosum</name>
    <name type="common">Abyssinian banana</name>
    <name type="synonym">Musa ensete</name>
    <dbReference type="NCBI Taxonomy" id="4639"/>
    <lineage>
        <taxon>Eukaryota</taxon>
        <taxon>Viridiplantae</taxon>
        <taxon>Streptophyta</taxon>
        <taxon>Embryophyta</taxon>
        <taxon>Tracheophyta</taxon>
        <taxon>Spermatophyta</taxon>
        <taxon>Magnoliopsida</taxon>
        <taxon>Liliopsida</taxon>
        <taxon>Zingiberales</taxon>
        <taxon>Musaceae</taxon>
        <taxon>Ensete</taxon>
    </lineage>
</organism>
<dbReference type="PANTHER" id="PTHR31282">
    <property type="entry name" value="WRKY TRANSCRIPTION FACTOR 21-RELATED"/>
    <property type="match status" value="1"/>
</dbReference>
<evidence type="ECO:0000313" key="9">
    <source>
        <dbReference type="Proteomes" id="UP001222027"/>
    </source>
</evidence>
<dbReference type="EMBL" id="JAQQAF010000001">
    <property type="protein sequence ID" value="KAJ8512855.1"/>
    <property type="molecule type" value="Genomic_DNA"/>
</dbReference>
<gene>
    <name evidence="8" type="ORF">OPV22_003289</name>
</gene>
<dbReference type="Pfam" id="PF10533">
    <property type="entry name" value="Plant_zn_clust"/>
    <property type="match status" value="1"/>
</dbReference>
<evidence type="ECO:0000256" key="5">
    <source>
        <dbReference type="ARBA" id="ARBA00023242"/>
    </source>
</evidence>
<dbReference type="SMART" id="SM00774">
    <property type="entry name" value="WRKY"/>
    <property type="match status" value="1"/>
</dbReference>
<dbReference type="GO" id="GO:0043565">
    <property type="term" value="F:sequence-specific DNA binding"/>
    <property type="evidence" value="ECO:0007669"/>
    <property type="project" value="InterPro"/>
</dbReference>
<dbReference type="Proteomes" id="UP001222027">
    <property type="component" value="Unassembled WGS sequence"/>
</dbReference>
<dbReference type="SUPFAM" id="SSF118290">
    <property type="entry name" value="WRKY DNA-binding domain"/>
    <property type="match status" value="1"/>
</dbReference>
<protein>
    <recommendedName>
        <fullName evidence="7">WRKY domain-containing protein</fullName>
    </recommendedName>
</protein>
<keyword evidence="4" id="KW-0804">Transcription</keyword>
<keyword evidence="3" id="KW-0238">DNA-binding</keyword>
<dbReference type="InterPro" id="IPR018872">
    <property type="entry name" value="Zn-cluster-dom"/>
</dbReference>
<comment type="subcellular location">
    <subcellularLocation>
        <location evidence="1">Nucleus</location>
    </subcellularLocation>
</comment>
<proteinExistence type="predicted"/>
<evidence type="ECO:0000256" key="2">
    <source>
        <dbReference type="ARBA" id="ARBA00023015"/>
    </source>
</evidence>
<dbReference type="AlphaFoldDB" id="A0AAV8S0F2"/>
<dbReference type="Pfam" id="PF03106">
    <property type="entry name" value="WRKY"/>
    <property type="match status" value="1"/>
</dbReference>
<accession>A0AAV8S0F2</accession>
<dbReference type="GO" id="GO:0003700">
    <property type="term" value="F:DNA-binding transcription factor activity"/>
    <property type="evidence" value="ECO:0007669"/>
    <property type="project" value="InterPro"/>
</dbReference>